<dbReference type="GeneID" id="63791044"/>
<sequence>MGKKSSRPPASKTASAAQPAASGATVTGKKSSIIRAAFSPSEYQLALFASVIQGLDSQHLRIHDIHTGALQCEHSVAPKESITSLDWGYLGGLRDQGSKKKRKRKSDVNGSAEDKFGREAVVAFGTSSSDIRMYSPAEDKVLCSLSGVHEGGIKDFKFTAGESTSQGWSIGGDNRLVQWDLNTRQSIRIINIPTTSTVSALSRPLLSNPPVICATQTPMILDIENSDAESLTFPSLTNPIHTLIPSSTHSVKDANFIAADNERYITVFDPKTLGIAYNLVAEQEVASLSLSPPEEEERSSTDKQVLAALVEDGTVELFNRPFSQTIAQNGTKATSQKARAKQMIRKADAILKILRPDTGKAVYAVQVGFQGPELYIAWAEGGVNVIFERVRWQDQDTGDLAFSGATEITARKSASALKSAAVIEEQQASKSYVNENSTIIESGLYSEDVEMNDAHVEDDAVSISDAEEHSDVEIETTQKRQTKKVNGINGTNKDTDMQDTTAEQDEDEDDEGGELTFGELVQRSSAIDVEAELDDHAGAGALVPGLSNNTNQTVAQIPSGVSLSTVLTQALKTNDSEMLESCFRTSDVNIIRATVQRLNSALAGALIQRLAERMASRPGRYGHLLVWVQWTCIAHGGAIAGNTEILKRMTTLYKVMDQRSRSLPSLLLLKGKLDMLDAQINLRQSMADSRKHGMDDGGESLEHITHYAGVSNDDSDAERRRKRKKTLSYIKSKSALDGGDDEADEDDEIADEVGGLASDSDEEEGSEEDLDEEGGDMIDIEAEESLDDDDDDDDEDEEEDDDEDEEEDSDAASDMRDFIADSEDDEDLSADEAPAKKSAPPPSKKSKSNSKSRR</sequence>
<feature type="compositionally biased region" description="Basic residues" evidence="4">
    <location>
        <begin position="844"/>
        <end position="854"/>
    </location>
</feature>
<comment type="similarity">
    <text evidence="3">Belongs to the UTP5 family.</text>
</comment>
<dbReference type="Gene3D" id="2.130.10.10">
    <property type="entry name" value="YVTN repeat-like/Quinoprotein amine dehydrogenase"/>
    <property type="match status" value="1"/>
</dbReference>
<feature type="compositionally biased region" description="Acidic residues" evidence="4">
    <location>
        <begin position="502"/>
        <end position="513"/>
    </location>
</feature>
<dbReference type="PANTHER" id="PTHR44267:SF1">
    <property type="entry name" value="WD REPEAT-CONTAINING PROTEIN 43"/>
    <property type="match status" value="1"/>
</dbReference>
<feature type="compositionally biased region" description="Acidic residues" evidence="4">
    <location>
        <begin position="820"/>
        <end position="830"/>
    </location>
</feature>
<dbReference type="GO" id="GO:0032040">
    <property type="term" value="C:small-subunit processome"/>
    <property type="evidence" value="ECO:0007669"/>
    <property type="project" value="UniProtKB-ARBA"/>
</dbReference>
<dbReference type="OrthoDB" id="30195at2759"/>
<feature type="compositionally biased region" description="Acidic residues" evidence="4">
    <location>
        <begin position="759"/>
        <end position="811"/>
    </location>
</feature>
<protein>
    <recommendedName>
        <fullName evidence="5">Small-subunit processome Utp12 domain-containing protein</fullName>
    </recommendedName>
</protein>
<feature type="region of interest" description="Disordered" evidence="4">
    <location>
        <begin position="462"/>
        <end position="513"/>
    </location>
</feature>
<name>A0A364KQI2_TALAM</name>
<dbReference type="InterPro" id="IPR007148">
    <property type="entry name" value="SSU_processome_Utp12"/>
</dbReference>
<dbReference type="RefSeq" id="XP_040730332.1">
    <property type="nucleotide sequence ID" value="XM_040873906.1"/>
</dbReference>
<evidence type="ECO:0000256" key="4">
    <source>
        <dbReference type="SAM" id="MobiDB-lite"/>
    </source>
</evidence>
<dbReference type="InterPro" id="IPR015943">
    <property type="entry name" value="WD40/YVTN_repeat-like_dom_sf"/>
</dbReference>
<feature type="compositionally biased region" description="Basic and acidic residues" evidence="4">
    <location>
        <begin position="466"/>
        <end position="478"/>
    </location>
</feature>
<keyword evidence="2" id="KW-0539">Nucleus</keyword>
<feature type="region of interest" description="Disordered" evidence="4">
    <location>
        <begin position="753"/>
        <end position="854"/>
    </location>
</feature>
<comment type="subcellular location">
    <subcellularLocation>
        <location evidence="1">Nucleus</location>
    </subcellularLocation>
</comment>
<dbReference type="InterPro" id="IPR052414">
    <property type="entry name" value="U3_snoRNA-assoc_WDR"/>
</dbReference>
<evidence type="ECO:0000313" key="7">
    <source>
        <dbReference type="Proteomes" id="UP000249363"/>
    </source>
</evidence>
<comment type="caution">
    <text evidence="6">The sequence shown here is derived from an EMBL/GenBank/DDBJ whole genome shotgun (WGS) entry which is preliminary data.</text>
</comment>
<dbReference type="InterPro" id="IPR036322">
    <property type="entry name" value="WD40_repeat_dom_sf"/>
</dbReference>
<evidence type="ECO:0000259" key="5">
    <source>
        <dbReference type="Pfam" id="PF04003"/>
    </source>
</evidence>
<keyword evidence="7" id="KW-1185">Reference proteome</keyword>
<evidence type="ECO:0000256" key="1">
    <source>
        <dbReference type="ARBA" id="ARBA00004123"/>
    </source>
</evidence>
<feature type="compositionally biased region" description="Low complexity" evidence="4">
    <location>
        <begin position="8"/>
        <end position="25"/>
    </location>
</feature>
<feature type="region of interest" description="Disordered" evidence="4">
    <location>
        <begin position="1"/>
        <end position="25"/>
    </location>
</feature>
<gene>
    <name evidence="6" type="ORF">BHQ10_001827</name>
</gene>
<proteinExistence type="inferred from homology"/>
<dbReference type="STRING" id="1196081.A0A364KQI2"/>
<dbReference type="AlphaFoldDB" id="A0A364KQI2"/>
<accession>A0A364KQI2</accession>
<organism evidence="6 7">
    <name type="scientific">Talaromyces amestolkiae</name>
    <dbReference type="NCBI Taxonomy" id="1196081"/>
    <lineage>
        <taxon>Eukaryota</taxon>
        <taxon>Fungi</taxon>
        <taxon>Dikarya</taxon>
        <taxon>Ascomycota</taxon>
        <taxon>Pezizomycotina</taxon>
        <taxon>Eurotiomycetes</taxon>
        <taxon>Eurotiomycetidae</taxon>
        <taxon>Eurotiales</taxon>
        <taxon>Trichocomaceae</taxon>
        <taxon>Talaromyces</taxon>
        <taxon>Talaromyces sect. Talaromyces</taxon>
    </lineage>
</organism>
<dbReference type="GO" id="GO:0000462">
    <property type="term" value="P:maturation of SSU-rRNA from tricistronic rRNA transcript (SSU-rRNA, 5.8S rRNA, LSU-rRNA)"/>
    <property type="evidence" value="ECO:0007669"/>
    <property type="project" value="TreeGrafter"/>
</dbReference>
<evidence type="ECO:0000313" key="6">
    <source>
        <dbReference type="EMBL" id="RAO65815.1"/>
    </source>
</evidence>
<dbReference type="SUPFAM" id="SSF50978">
    <property type="entry name" value="WD40 repeat-like"/>
    <property type="match status" value="1"/>
</dbReference>
<dbReference type="PANTHER" id="PTHR44267">
    <property type="entry name" value="WD REPEAT-CONTAINING PROTEIN 43"/>
    <property type="match status" value="1"/>
</dbReference>
<dbReference type="EMBL" id="MIKG01000002">
    <property type="protein sequence ID" value="RAO65815.1"/>
    <property type="molecule type" value="Genomic_DNA"/>
</dbReference>
<evidence type="ECO:0000256" key="2">
    <source>
        <dbReference type="ARBA" id="ARBA00023242"/>
    </source>
</evidence>
<evidence type="ECO:0000256" key="3">
    <source>
        <dbReference type="ARBA" id="ARBA00038335"/>
    </source>
</evidence>
<dbReference type="Proteomes" id="UP000249363">
    <property type="component" value="Unassembled WGS sequence"/>
</dbReference>
<feature type="domain" description="Small-subunit processome Utp12" evidence="5">
    <location>
        <begin position="574"/>
        <end position="677"/>
    </location>
</feature>
<dbReference type="Pfam" id="PF04003">
    <property type="entry name" value="Utp12"/>
    <property type="match status" value="1"/>
</dbReference>
<reference evidence="6 7" key="1">
    <citation type="journal article" date="2017" name="Biotechnol. Biofuels">
        <title>Differential beta-glucosidase expression as a function of carbon source availability in Talaromyces amestolkiae: a genomic and proteomic approach.</title>
        <authorList>
            <person name="de Eugenio L.I."/>
            <person name="Mendez-Liter J.A."/>
            <person name="Nieto-Dominguez M."/>
            <person name="Alonso L."/>
            <person name="Gil-Munoz J."/>
            <person name="Barriuso J."/>
            <person name="Prieto A."/>
            <person name="Martinez M.J."/>
        </authorList>
    </citation>
    <scope>NUCLEOTIDE SEQUENCE [LARGE SCALE GENOMIC DNA]</scope>
    <source>
        <strain evidence="6 7">CIB</strain>
    </source>
</reference>